<evidence type="ECO:0000313" key="1">
    <source>
        <dbReference type="EMBL" id="MBX19604.1"/>
    </source>
</evidence>
<name>A0A2P2LNQ8_RHIMU</name>
<dbReference type="EMBL" id="GGEC01039120">
    <property type="protein sequence ID" value="MBX19604.1"/>
    <property type="molecule type" value="Transcribed_RNA"/>
</dbReference>
<proteinExistence type="predicted"/>
<protein>
    <submittedName>
        <fullName evidence="1">Uncharacterized protein MANES_14G012900</fullName>
    </submittedName>
</protein>
<sequence length="40" mass="4361">MATVAPSSDQTAEMLQNLSLEPQAKTLEIPEPTKMVILSF</sequence>
<accession>A0A2P2LNQ8</accession>
<dbReference type="AlphaFoldDB" id="A0A2P2LNQ8"/>
<reference evidence="1" key="1">
    <citation type="submission" date="2018-02" db="EMBL/GenBank/DDBJ databases">
        <title>Rhizophora mucronata_Transcriptome.</title>
        <authorList>
            <person name="Meera S.P."/>
            <person name="Sreeshan A."/>
            <person name="Augustine A."/>
        </authorList>
    </citation>
    <scope>NUCLEOTIDE SEQUENCE</scope>
    <source>
        <tissue evidence="1">Leaf</tissue>
    </source>
</reference>
<organism evidence="1">
    <name type="scientific">Rhizophora mucronata</name>
    <name type="common">Asiatic mangrove</name>
    <dbReference type="NCBI Taxonomy" id="61149"/>
    <lineage>
        <taxon>Eukaryota</taxon>
        <taxon>Viridiplantae</taxon>
        <taxon>Streptophyta</taxon>
        <taxon>Embryophyta</taxon>
        <taxon>Tracheophyta</taxon>
        <taxon>Spermatophyta</taxon>
        <taxon>Magnoliopsida</taxon>
        <taxon>eudicotyledons</taxon>
        <taxon>Gunneridae</taxon>
        <taxon>Pentapetalae</taxon>
        <taxon>rosids</taxon>
        <taxon>fabids</taxon>
        <taxon>Malpighiales</taxon>
        <taxon>Rhizophoraceae</taxon>
        <taxon>Rhizophora</taxon>
    </lineage>
</organism>